<evidence type="ECO:0000313" key="2">
    <source>
        <dbReference type="Proteomes" id="UP000596252"/>
    </source>
</evidence>
<dbReference type="Proteomes" id="UP000596252">
    <property type="component" value="Chromosome"/>
</dbReference>
<sequence length="397" mass="46013">MMSKKKNLFISHLDSLLKEKSSRTYGCAEFIGDDFVNSTRIEIHLEEEVGNVFIQIVSSEDGELKELRYSCIDSERVNSWLDSVINSSLINALGDKKRKYYRVFLFAYFGAALDGEYWIKNVRIAPVRTESCNEIMIDVERFFSVEFELDAIDELDADARGLVIAERHAARLSLLLNLGAYRPLQEHRWFLADNPLDKSELRTTGFYGHFYARTKMPKKNELHNLGKFDENIFKTFLSVGGTIKFPQQARKVFRALDKCEDRVRTAFDSCCLLYQLSLTSGRYSPTVQLSYMVAAVDALSDCESDELSNFGSFVRYYSQPQGKIDHLIDFMHGSVRSSFFHAGRFAGGEYQYERLSTIRFNDPIKWTREHNFRECKKLLRFSICNWLIFLIDKHCAE</sequence>
<dbReference type="RefSeq" id="WP_203324821.1">
    <property type="nucleotide sequence ID" value="NZ_CP069213.1"/>
</dbReference>
<reference evidence="1 2" key="1">
    <citation type="journal article" date="2012" name="Antonie Van Leeuwenhoek">
        <title>Shewanella litorisediminis sp. nov., a gammaproteobacterium isolated from a tidal flat sediment.</title>
        <authorList>
            <person name="Lee M.H."/>
            <person name="Yoon J.H."/>
        </authorList>
    </citation>
    <scope>NUCLEOTIDE SEQUENCE [LARGE SCALE GENOMIC DNA]</scope>
    <source>
        <strain evidence="1 2">SMK1-12</strain>
    </source>
</reference>
<protein>
    <recommendedName>
        <fullName evidence="3">Apea-like HEPN domain-containing protein</fullName>
    </recommendedName>
</protein>
<keyword evidence="2" id="KW-1185">Reference proteome</keyword>
<dbReference type="EMBL" id="CP069213">
    <property type="protein sequence ID" value="QRH01130.1"/>
    <property type="molecule type" value="Genomic_DNA"/>
</dbReference>
<evidence type="ECO:0008006" key="3">
    <source>
        <dbReference type="Google" id="ProtNLM"/>
    </source>
</evidence>
<gene>
    <name evidence="1" type="ORF">JQC75_14890</name>
</gene>
<evidence type="ECO:0000313" key="1">
    <source>
        <dbReference type="EMBL" id="QRH01130.1"/>
    </source>
</evidence>
<proteinExistence type="predicted"/>
<name>A0ABX7G1K2_9GAMM</name>
<accession>A0ABX7G1K2</accession>
<organism evidence="1 2">
    <name type="scientific">Shewanella litorisediminis</name>
    <dbReference type="NCBI Taxonomy" id="1173586"/>
    <lineage>
        <taxon>Bacteria</taxon>
        <taxon>Pseudomonadati</taxon>
        <taxon>Pseudomonadota</taxon>
        <taxon>Gammaproteobacteria</taxon>
        <taxon>Alteromonadales</taxon>
        <taxon>Shewanellaceae</taxon>
        <taxon>Shewanella</taxon>
    </lineage>
</organism>